<protein>
    <submittedName>
        <fullName evidence="1">Uncharacterized protein</fullName>
    </submittedName>
</protein>
<dbReference type="EMBL" id="CM055092">
    <property type="protein sequence ID" value="KAJ7569253.1"/>
    <property type="molecule type" value="Genomic_DNA"/>
</dbReference>
<dbReference type="Proteomes" id="UP001162992">
    <property type="component" value="Chromosome 1"/>
</dbReference>
<proteinExistence type="predicted"/>
<gene>
    <name evidence="1" type="ORF">O6H91_01G068800</name>
</gene>
<accession>A0ACC2ES07</accession>
<sequence>MATEEINKVGIYRSNSEGNMTSVASESAFDIPWASGIATEQSKCECCGLQEECTAVYIQWVRELHCGQFVCGLCAEAVNEELTRKRRERTMTMEEALRSHMTMCTQFNSPERTDPTTQLVTAVVAMRKILLRRMIGSPDAPKPKAFSRSHSRSTSCIPLIGHNHGFSSTG</sequence>
<evidence type="ECO:0000313" key="1">
    <source>
        <dbReference type="EMBL" id="KAJ7569253.1"/>
    </source>
</evidence>
<reference evidence="2" key="1">
    <citation type="journal article" date="2024" name="Proc. Natl. Acad. Sci. U.S.A.">
        <title>Extraordinary preservation of gene collinearity over three hundred million years revealed in homosporous lycophytes.</title>
        <authorList>
            <person name="Li C."/>
            <person name="Wickell D."/>
            <person name="Kuo L.Y."/>
            <person name="Chen X."/>
            <person name="Nie B."/>
            <person name="Liao X."/>
            <person name="Peng D."/>
            <person name="Ji J."/>
            <person name="Jenkins J."/>
            <person name="Williams M."/>
            <person name="Shu S."/>
            <person name="Plott C."/>
            <person name="Barry K."/>
            <person name="Rajasekar S."/>
            <person name="Grimwood J."/>
            <person name="Han X."/>
            <person name="Sun S."/>
            <person name="Hou Z."/>
            <person name="He W."/>
            <person name="Dai G."/>
            <person name="Sun C."/>
            <person name="Schmutz J."/>
            <person name="Leebens-Mack J.H."/>
            <person name="Li F.W."/>
            <person name="Wang L."/>
        </authorList>
    </citation>
    <scope>NUCLEOTIDE SEQUENCE [LARGE SCALE GENOMIC DNA]</scope>
    <source>
        <strain evidence="2">cv. PW_Plant_1</strain>
    </source>
</reference>
<comment type="caution">
    <text evidence="1">The sequence shown here is derived from an EMBL/GenBank/DDBJ whole genome shotgun (WGS) entry which is preliminary data.</text>
</comment>
<keyword evidence="2" id="KW-1185">Reference proteome</keyword>
<name>A0ACC2ES07_DIPCM</name>
<organism evidence="1 2">
    <name type="scientific">Diphasiastrum complanatum</name>
    <name type="common">Issler's clubmoss</name>
    <name type="synonym">Lycopodium complanatum</name>
    <dbReference type="NCBI Taxonomy" id="34168"/>
    <lineage>
        <taxon>Eukaryota</taxon>
        <taxon>Viridiplantae</taxon>
        <taxon>Streptophyta</taxon>
        <taxon>Embryophyta</taxon>
        <taxon>Tracheophyta</taxon>
        <taxon>Lycopodiopsida</taxon>
        <taxon>Lycopodiales</taxon>
        <taxon>Lycopodiaceae</taxon>
        <taxon>Lycopodioideae</taxon>
        <taxon>Diphasiastrum</taxon>
    </lineage>
</organism>
<evidence type="ECO:0000313" key="2">
    <source>
        <dbReference type="Proteomes" id="UP001162992"/>
    </source>
</evidence>